<feature type="compositionally biased region" description="Acidic residues" evidence="10">
    <location>
        <begin position="64"/>
        <end position="80"/>
    </location>
</feature>
<keyword evidence="7" id="KW-0508">mRNA splicing</keyword>
<keyword evidence="3" id="KW-0479">Metal-binding</keyword>
<accession>A0ABR1F4H1</accession>
<dbReference type="PANTHER" id="PTHR21646">
    <property type="entry name" value="UBIQUITIN CARBOXYL-TERMINAL HYDROLASE"/>
    <property type="match status" value="1"/>
</dbReference>
<evidence type="ECO:0000256" key="7">
    <source>
        <dbReference type="ARBA" id="ARBA00023187"/>
    </source>
</evidence>
<evidence type="ECO:0000256" key="1">
    <source>
        <dbReference type="ARBA" id="ARBA00004123"/>
    </source>
</evidence>
<dbReference type="SUPFAM" id="SSF57850">
    <property type="entry name" value="RING/U-box"/>
    <property type="match status" value="1"/>
</dbReference>
<keyword evidence="2" id="KW-0507">mRNA processing</keyword>
<evidence type="ECO:0000256" key="4">
    <source>
        <dbReference type="ARBA" id="ARBA00022728"/>
    </source>
</evidence>
<name>A0ABR1F4H1_9ASCO</name>
<reference evidence="13 14" key="1">
    <citation type="submission" date="2024-03" db="EMBL/GenBank/DDBJ databases">
        <title>Genome-scale model development and genomic sequencing of the oleaginous clade Lipomyces.</title>
        <authorList>
            <consortium name="Lawrence Berkeley National Laboratory"/>
            <person name="Czajka J.J."/>
            <person name="Han Y."/>
            <person name="Kim J."/>
            <person name="Mondo S.J."/>
            <person name="Hofstad B.A."/>
            <person name="Robles A."/>
            <person name="Haridas S."/>
            <person name="Riley R."/>
            <person name="LaButti K."/>
            <person name="Pangilinan J."/>
            <person name="Andreopoulos W."/>
            <person name="Lipzen A."/>
            <person name="Yan J."/>
            <person name="Wang M."/>
            <person name="Ng V."/>
            <person name="Grigoriev I.V."/>
            <person name="Spatafora J.W."/>
            <person name="Magnuson J.K."/>
            <person name="Baker S.E."/>
            <person name="Pomraning K.R."/>
        </authorList>
    </citation>
    <scope>NUCLEOTIDE SEQUENCE [LARGE SCALE GENOMIC DNA]</scope>
    <source>
        <strain evidence="13 14">Phaff 52-87</strain>
    </source>
</reference>
<feature type="domain" description="USP" evidence="11">
    <location>
        <begin position="212"/>
        <end position="523"/>
    </location>
</feature>
<evidence type="ECO:0000259" key="11">
    <source>
        <dbReference type="PROSITE" id="PS50235"/>
    </source>
</evidence>
<dbReference type="CDD" id="cd02669">
    <property type="entry name" value="Peptidase_C19M"/>
    <property type="match status" value="1"/>
</dbReference>
<dbReference type="EMBL" id="JBBJBU010000007">
    <property type="protein sequence ID" value="KAK7204735.1"/>
    <property type="molecule type" value="Genomic_DNA"/>
</dbReference>
<dbReference type="InterPro" id="IPR013083">
    <property type="entry name" value="Znf_RING/FYVE/PHD"/>
</dbReference>
<dbReference type="Pfam" id="PF02148">
    <property type="entry name" value="zf-UBP"/>
    <property type="match status" value="1"/>
</dbReference>
<keyword evidence="6" id="KW-0862">Zinc</keyword>
<organism evidence="13 14">
    <name type="scientific">Myxozyma melibiosi</name>
    <dbReference type="NCBI Taxonomy" id="54550"/>
    <lineage>
        <taxon>Eukaryota</taxon>
        <taxon>Fungi</taxon>
        <taxon>Dikarya</taxon>
        <taxon>Ascomycota</taxon>
        <taxon>Saccharomycotina</taxon>
        <taxon>Lipomycetes</taxon>
        <taxon>Lipomycetales</taxon>
        <taxon>Lipomycetaceae</taxon>
        <taxon>Myxozyma</taxon>
    </lineage>
</organism>
<dbReference type="SUPFAM" id="SSF54001">
    <property type="entry name" value="Cysteine proteinases"/>
    <property type="match status" value="1"/>
</dbReference>
<dbReference type="Proteomes" id="UP001498771">
    <property type="component" value="Unassembled WGS sequence"/>
</dbReference>
<keyword evidence="8" id="KW-0539">Nucleus</keyword>
<dbReference type="InterPro" id="IPR001607">
    <property type="entry name" value="Znf_UBP"/>
</dbReference>
<dbReference type="RefSeq" id="XP_064767768.1">
    <property type="nucleotide sequence ID" value="XM_064912861.1"/>
</dbReference>
<keyword evidence="4" id="KW-0747">Spliceosome</keyword>
<dbReference type="InterPro" id="IPR028889">
    <property type="entry name" value="USP"/>
</dbReference>
<dbReference type="InterPro" id="IPR033809">
    <property type="entry name" value="USP39"/>
</dbReference>
<evidence type="ECO:0000259" key="12">
    <source>
        <dbReference type="PROSITE" id="PS50271"/>
    </source>
</evidence>
<feature type="compositionally biased region" description="Basic and acidic residues" evidence="10">
    <location>
        <begin position="34"/>
        <end position="45"/>
    </location>
</feature>
<dbReference type="SMART" id="SM00290">
    <property type="entry name" value="ZnF_UBP"/>
    <property type="match status" value="1"/>
</dbReference>
<dbReference type="InterPro" id="IPR001394">
    <property type="entry name" value="Peptidase_C19_UCH"/>
</dbReference>
<gene>
    <name evidence="13" type="ORF">BZA70DRAFT_279888</name>
</gene>
<evidence type="ECO:0008006" key="15">
    <source>
        <dbReference type="Google" id="ProtNLM"/>
    </source>
</evidence>
<evidence type="ECO:0000256" key="2">
    <source>
        <dbReference type="ARBA" id="ARBA00022664"/>
    </source>
</evidence>
<dbReference type="PROSITE" id="PS50271">
    <property type="entry name" value="ZF_UBP"/>
    <property type="match status" value="1"/>
</dbReference>
<dbReference type="Gene3D" id="3.30.40.10">
    <property type="entry name" value="Zinc/RING finger domain, C3HC4 (zinc finger)"/>
    <property type="match status" value="1"/>
</dbReference>
<keyword evidence="5 9" id="KW-0863">Zinc-finger</keyword>
<evidence type="ECO:0000256" key="10">
    <source>
        <dbReference type="SAM" id="MobiDB-lite"/>
    </source>
</evidence>
<dbReference type="Gene3D" id="3.90.70.10">
    <property type="entry name" value="Cysteine proteinases"/>
    <property type="match status" value="1"/>
</dbReference>
<dbReference type="PANTHER" id="PTHR21646:SF16">
    <property type="entry name" value="U4_U6.U5 TRI-SNRNP-ASSOCIATED PROTEIN 2"/>
    <property type="match status" value="1"/>
</dbReference>
<comment type="subcellular location">
    <subcellularLocation>
        <location evidence="1">Nucleus</location>
    </subcellularLocation>
</comment>
<comment type="caution">
    <text evidence="13">The sequence shown here is derived from an EMBL/GenBank/DDBJ whole genome shotgun (WGS) entry which is preliminary data.</text>
</comment>
<dbReference type="PROSITE" id="PS50235">
    <property type="entry name" value="USP_3"/>
    <property type="match status" value="1"/>
</dbReference>
<evidence type="ECO:0000313" key="14">
    <source>
        <dbReference type="Proteomes" id="UP001498771"/>
    </source>
</evidence>
<evidence type="ECO:0000256" key="5">
    <source>
        <dbReference type="ARBA" id="ARBA00022771"/>
    </source>
</evidence>
<evidence type="ECO:0000256" key="6">
    <source>
        <dbReference type="ARBA" id="ARBA00022833"/>
    </source>
</evidence>
<dbReference type="InterPro" id="IPR038765">
    <property type="entry name" value="Papain-like_cys_pep_sf"/>
</dbReference>
<evidence type="ECO:0000313" key="13">
    <source>
        <dbReference type="EMBL" id="KAK7204735.1"/>
    </source>
</evidence>
<evidence type="ECO:0000256" key="9">
    <source>
        <dbReference type="PROSITE-ProRule" id="PRU00502"/>
    </source>
</evidence>
<proteinExistence type="predicted"/>
<protein>
    <recommendedName>
        <fullName evidence="15">Cysteine proteinase</fullName>
    </recommendedName>
</protein>
<evidence type="ECO:0000256" key="8">
    <source>
        <dbReference type="ARBA" id="ARBA00023242"/>
    </source>
</evidence>
<dbReference type="Pfam" id="PF00443">
    <property type="entry name" value="UCH"/>
    <property type="match status" value="1"/>
</dbReference>
<keyword evidence="14" id="KW-1185">Reference proteome</keyword>
<dbReference type="GeneID" id="90038373"/>
<evidence type="ECO:0000256" key="3">
    <source>
        <dbReference type="ARBA" id="ARBA00022723"/>
    </source>
</evidence>
<sequence>MAERTSPTPDQHDDGGGTAAAISGGDGSTSKRVRINDEVTEHEYLDNGSLKRRKVDTGEKNGASDDDDEEDDEDDDEEVVVPDKVTAETAGDLYLETIDRKRLDFDFEKLCSVSLSNVNIYACLVCGKYFQGRGKSSYAYFHSVDEDHHVFINLQTLKVYILPESYEAKSATLDDIKYVVNPTFTKSDIAKIDKVPVEAHDLNFKPYRPGFVGMNNIKQNDYLNVVIQSLAHVGPFRNFFMLENFEGKPELVQRVSILIRKLWNPHAFKGHVSPHELLQHVSAISKKRFRITEQADPFDFLSWFLNNLHLALGGSKTRYHSSFIQKIFQGKVRIESQRITVHADAGDRLRFEADAQIQANEMPFMFLSLDLPPAPLFQDDADKNIIPQIPLQSILSKYDGVTTHELAGHRKRYKITEAPPFVMFHIKRIIKNNLIEEVNHTVVTFNSFALDMGPYIEGATEPILYDLVANVTHESVEDKHVYSVQVKDKSRDEWLRIQDLYVESIRREILFLSESYIQIWERRR</sequence>
<dbReference type="InterPro" id="IPR050185">
    <property type="entry name" value="Ub_carboxyl-term_hydrolase"/>
</dbReference>
<feature type="domain" description="UBP-type" evidence="12">
    <location>
        <begin position="90"/>
        <end position="187"/>
    </location>
</feature>
<feature type="region of interest" description="Disordered" evidence="10">
    <location>
        <begin position="1"/>
        <end position="83"/>
    </location>
</feature>